<sequence length="107" mass="11347">MGTKRSCLGVCANNGLIYCVGGYDGASCLNSVERYDPLTGTWTSCPAMATRRRYCRVALLEYTITYPFPPISLSLSLPTPSPRPDTIAAAAGGVKGGFLSAPEPRRA</sequence>
<dbReference type="Pfam" id="PF01344">
    <property type="entry name" value="Kelch_1"/>
    <property type="match status" value="1"/>
</dbReference>
<protein>
    <submittedName>
        <fullName evidence="2">Uncharacterized protein</fullName>
    </submittedName>
</protein>
<evidence type="ECO:0000313" key="2">
    <source>
        <dbReference type="EMBL" id="KAK8384443.1"/>
    </source>
</evidence>
<name>A0AAW0TAW0_SCYPA</name>
<dbReference type="InterPro" id="IPR006652">
    <property type="entry name" value="Kelch_1"/>
</dbReference>
<organism evidence="2 3">
    <name type="scientific">Scylla paramamosain</name>
    <name type="common">Mud crab</name>
    <dbReference type="NCBI Taxonomy" id="85552"/>
    <lineage>
        <taxon>Eukaryota</taxon>
        <taxon>Metazoa</taxon>
        <taxon>Ecdysozoa</taxon>
        <taxon>Arthropoda</taxon>
        <taxon>Crustacea</taxon>
        <taxon>Multicrustacea</taxon>
        <taxon>Malacostraca</taxon>
        <taxon>Eumalacostraca</taxon>
        <taxon>Eucarida</taxon>
        <taxon>Decapoda</taxon>
        <taxon>Pleocyemata</taxon>
        <taxon>Brachyura</taxon>
        <taxon>Eubrachyura</taxon>
        <taxon>Portunoidea</taxon>
        <taxon>Portunidae</taxon>
        <taxon>Portuninae</taxon>
        <taxon>Scylla</taxon>
    </lineage>
</organism>
<evidence type="ECO:0000256" key="1">
    <source>
        <dbReference type="ARBA" id="ARBA00022441"/>
    </source>
</evidence>
<dbReference type="SUPFAM" id="SSF117281">
    <property type="entry name" value="Kelch motif"/>
    <property type="match status" value="1"/>
</dbReference>
<gene>
    <name evidence="2" type="ORF">O3P69_009326</name>
</gene>
<evidence type="ECO:0000313" key="3">
    <source>
        <dbReference type="Proteomes" id="UP001487740"/>
    </source>
</evidence>
<proteinExistence type="predicted"/>
<dbReference type="EMBL" id="JARAKH010000035">
    <property type="protein sequence ID" value="KAK8384443.1"/>
    <property type="molecule type" value="Genomic_DNA"/>
</dbReference>
<reference evidence="2 3" key="1">
    <citation type="submission" date="2023-03" db="EMBL/GenBank/DDBJ databases">
        <title>High-quality genome of Scylla paramamosain provides insights in environmental adaptation.</title>
        <authorList>
            <person name="Zhang L."/>
        </authorList>
    </citation>
    <scope>NUCLEOTIDE SEQUENCE [LARGE SCALE GENOMIC DNA]</scope>
    <source>
        <strain evidence="2">LZ_2023a</strain>
        <tissue evidence="2">Muscle</tissue>
    </source>
</reference>
<dbReference type="AlphaFoldDB" id="A0AAW0TAW0"/>
<comment type="caution">
    <text evidence="2">The sequence shown here is derived from an EMBL/GenBank/DDBJ whole genome shotgun (WGS) entry which is preliminary data.</text>
</comment>
<accession>A0AAW0TAW0</accession>
<dbReference type="Gene3D" id="2.120.10.80">
    <property type="entry name" value="Kelch-type beta propeller"/>
    <property type="match status" value="1"/>
</dbReference>
<dbReference type="Proteomes" id="UP001487740">
    <property type="component" value="Unassembled WGS sequence"/>
</dbReference>
<keyword evidence="1" id="KW-0880">Kelch repeat</keyword>
<dbReference type="InterPro" id="IPR015915">
    <property type="entry name" value="Kelch-typ_b-propeller"/>
</dbReference>
<keyword evidence="3" id="KW-1185">Reference proteome</keyword>
<dbReference type="SMART" id="SM00612">
    <property type="entry name" value="Kelch"/>
    <property type="match status" value="1"/>
</dbReference>
<dbReference type="PRINTS" id="PR00501">
    <property type="entry name" value="KELCHREPEAT"/>
</dbReference>